<keyword evidence="5" id="KW-1185">Reference proteome</keyword>
<dbReference type="InterPro" id="IPR036388">
    <property type="entry name" value="WH-like_DNA-bd_sf"/>
</dbReference>
<reference evidence="4 5" key="1">
    <citation type="submission" date="2019-03" db="EMBL/GenBank/DDBJ databases">
        <title>Genomic Encyclopedia of Type Strains, Phase IV (KMG-IV): sequencing the most valuable type-strain genomes for metagenomic binning, comparative biology and taxonomic classification.</title>
        <authorList>
            <person name="Goeker M."/>
        </authorList>
    </citation>
    <scope>NUCLEOTIDE SEQUENCE [LARGE SCALE GENOMIC DNA]</scope>
    <source>
        <strain evidence="4 5">DSM 26377</strain>
    </source>
</reference>
<dbReference type="OrthoDB" id="9792858at2"/>
<protein>
    <submittedName>
        <fullName evidence="4">Flavin reductase (DIM6/NTAB) family NADH-FMN oxidoreductase RutF</fullName>
    </submittedName>
</protein>
<evidence type="ECO:0000256" key="2">
    <source>
        <dbReference type="ARBA" id="ARBA00023002"/>
    </source>
</evidence>
<dbReference type="EMBL" id="SOBT01000008">
    <property type="protein sequence ID" value="TDU32552.1"/>
    <property type="molecule type" value="Genomic_DNA"/>
</dbReference>
<dbReference type="SUPFAM" id="SSF46785">
    <property type="entry name" value="Winged helix' DNA-binding domain"/>
    <property type="match status" value="1"/>
</dbReference>
<dbReference type="GO" id="GO:0010181">
    <property type="term" value="F:FMN binding"/>
    <property type="evidence" value="ECO:0007669"/>
    <property type="project" value="InterPro"/>
</dbReference>
<proteinExistence type="inferred from homology"/>
<dbReference type="Gene3D" id="1.10.10.10">
    <property type="entry name" value="Winged helix-like DNA-binding domain superfamily/Winged helix DNA-binding domain"/>
    <property type="match status" value="1"/>
</dbReference>
<gene>
    <name evidence="4" type="ORF">DFR24_1950</name>
</gene>
<dbReference type="InterPro" id="IPR036390">
    <property type="entry name" value="WH_DNA-bd_sf"/>
</dbReference>
<dbReference type="AlphaFoldDB" id="A0A4S3KAS3"/>
<keyword evidence="2" id="KW-0560">Oxidoreductase</keyword>
<feature type="domain" description="Flavin reductase like" evidence="3">
    <location>
        <begin position="17"/>
        <end position="160"/>
    </location>
</feature>
<accession>A0A4S3KAS3</accession>
<name>A0A4S3KAS3_9GAMM</name>
<dbReference type="PANTHER" id="PTHR30466">
    <property type="entry name" value="FLAVIN REDUCTASE"/>
    <property type="match status" value="1"/>
</dbReference>
<dbReference type="SUPFAM" id="SSF50475">
    <property type="entry name" value="FMN-binding split barrel"/>
    <property type="match status" value="1"/>
</dbReference>
<dbReference type="InterPro" id="IPR012349">
    <property type="entry name" value="Split_barrel_FMN-bd"/>
</dbReference>
<dbReference type="SMART" id="SM00903">
    <property type="entry name" value="Flavin_Reduct"/>
    <property type="match status" value="1"/>
</dbReference>
<evidence type="ECO:0000313" key="5">
    <source>
        <dbReference type="Proteomes" id="UP000295341"/>
    </source>
</evidence>
<evidence type="ECO:0000256" key="1">
    <source>
        <dbReference type="ARBA" id="ARBA00008898"/>
    </source>
</evidence>
<dbReference type="InterPro" id="IPR050268">
    <property type="entry name" value="NADH-dep_flavin_reductase"/>
</dbReference>
<sequence>MSEAAPQFDAAGFRKALGSFATGVTIITSRDGAGAPVGLTVNSFNSVSLSPPLVLWSLAETSNSLSIFRAATHWAVHVLATDQEALSGRFARRGEDKFAGVEVEAGVGDVPLLRGCSARFQCRTAFQYQGGDHVIFVGEVLAFDRAETAPLVFHAGRYAHATRREASDSAPRNAWLEGSFNEGFLGYLLGRGHLQFFARVRPLLAEEKLSDEEFYLLSTLTLKQRLENDEIEKGLQGISDESRGAALDALHSRGLVQVDATGACQLTPTGSACALRLISAAKAVESQIIDQLGAGEAAALKSLLNRLIHVLDPKVEALWSE</sequence>
<evidence type="ECO:0000259" key="3">
    <source>
        <dbReference type="SMART" id="SM00903"/>
    </source>
</evidence>
<evidence type="ECO:0000313" key="4">
    <source>
        <dbReference type="EMBL" id="TDU32552.1"/>
    </source>
</evidence>
<dbReference type="Proteomes" id="UP000295341">
    <property type="component" value="Unassembled WGS sequence"/>
</dbReference>
<dbReference type="GO" id="GO:0042602">
    <property type="term" value="F:riboflavin reductase (NADPH) activity"/>
    <property type="evidence" value="ECO:0007669"/>
    <property type="project" value="TreeGrafter"/>
</dbReference>
<comment type="caution">
    <text evidence="4">The sequence shown here is derived from an EMBL/GenBank/DDBJ whole genome shotgun (WGS) entry which is preliminary data.</text>
</comment>
<organism evidence="4 5">
    <name type="scientific">Panacagrimonas perspica</name>
    <dbReference type="NCBI Taxonomy" id="381431"/>
    <lineage>
        <taxon>Bacteria</taxon>
        <taxon>Pseudomonadati</taxon>
        <taxon>Pseudomonadota</taxon>
        <taxon>Gammaproteobacteria</taxon>
        <taxon>Nevskiales</taxon>
        <taxon>Nevskiaceae</taxon>
        <taxon>Panacagrimonas</taxon>
    </lineage>
</organism>
<dbReference type="PANTHER" id="PTHR30466:SF11">
    <property type="entry name" value="FLAVIN-DEPENDENT MONOOXYGENASE, REDUCTASE SUBUNIT HSAB"/>
    <property type="match status" value="1"/>
</dbReference>
<comment type="similarity">
    <text evidence="1">Belongs to the non-flavoprotein flavin reductase family.</text>
</comment>
<dbReference type="Pfam" id="PF01613">
    <property type="entry name" value="Flavin_Reduct"/>
    <property type="match status" value="1"/>
</dbReference>
<dbReference type="Gene3D" id="2.30.110.10">
    <property type="entry name" value="Electron Transport, Fmn-binding Protein, Chain A"/>
    <property type="match status" value="1"/>
</dbReference>
<dbReference type="InterPro" id="IPR002563">
    <property type="entry name" value="Flavin_Rdtase-like_dom"/>
</dbReference>
<dbReference type="RefSeq" id="WP_133881042.1">
    <property type="nucleotide sequence ID" value="NZ_MWIN01000001.1"/>
</dbReference>